<feature type="transmembrane region" description="Helical" evidence="2">
    <location>
        <begin position="21"/>
        <end position="38"/>
    </location>
</feature>
<feature type="compositionally biased region" description="Basic and acidic residues" evidence="1">
    <location>
        <begin position="139"/>
        <end position="152"/>
    </location>
</feature>
<feature type="domain" description="YdbS-like PH" evidence="3">
    <location>
        <begin position="61"/>
        <end position="139"/>
    </location>
</feature>
<dbReference type="PANTHER" id="PTHR34473">
    <property type="entry name" value="UPF0699 TRANSMEMBRANE PROTEIN YDBS"/>
    <property type="match status" value="1"/>
</dbReference>
<sequence>MRRLHPLSGALRVGRGLLQGAFFGVIAGTTLAGLLGLPAAAVPLLIPALALVLGGFAMARYYRFTYEIEGDTLRVESGVIARQSREIPLGRIQNVDSRQGVVNRVLGLSVVAFETAGGATTEATLNAVDEAEAERLRRLVQRHGETDKRAGEETTDETVVEPPVGAADEPTDRTDERAGRSDTEELFNFSTRDLLTYALVSVRPAAPVLLLIGLPLGIDALLTVVRFNLGLVGGRSTVSLPVLDALGPPQLVALVVFTALQFLVAALVLSVVLTVIEYYGFTLVREGDDLRYERGLLRRYSGTIPLSKVQTVSIRENVVMRRFGLATLVVETAGYSGGNRESGQGVAIPMAPRPVVYDLAHDIEPFGDLDFERAPTRARRRYAARFAIVAGVVTAIGYAVDTFLLASGYWWLLLGLFLVVPPAAHLRWRHRGIALDEDVLATRTGFWRQTTRIVPYYRVQTVFVGRSPFQRRRDLATVTADTASTSAIVGGSARAYDVDDERAAQLRDILRERLYSDLLARKHDRDA</sequence>
<evidence type="ECO:0000259" key="3">
    <source>
        <dbReference type="Pfam" id="PF03703"/>
    </source>
</evidence>
<gene>
    <name evidence="4" type="ORF">EGD98_07045</name>
</gene>
<feature type="domain" description="YdbS-like PH" evidence="3">
    <location>
        <begin position="428"/>
        <end position="510"/>
    </location>
</feature>
<dbReference type="RefSeq" id="WP_220587633.1">
    <property type="nucleotide sequence ID" value="NZ_RKLQ01000001.1"/>
</dbReference>
<evidence type="ECO:0000256" key="2">
    <source>
        <dbReference type="SAM" id="Phobius"/>
    </source>
</evidence>
<reference evidence="4" key="1">
    <citation type="submission" date="2021-06" db="EMBL/GenBank/DDBJ databases">
        <title>Halomicroarcula sp. F24A a new haloarchaeum isolated from saline soil.</title>
        <authorList>
            <person name="Duran-Viseras A."/>
            <person name="Sanchez-Porro C."/>
            <person name="Ventosa A."/>
        </authorList>
    </citation>
    <scope>NUCLEOTIDE SEQUENCE</scope>
    <source>
        <strain evidence="4">F24A</strain>
    </source>
</reference>
<feature type="transmembrane region" description="Helical" evidence="2">
    <location>
        <begin position="251"/>
        <end position="276"/>
    </location>
</feature>
<name>A0A8J7YKE3_9EURY</name>
<protein>
    <submittedName>
        <fullName evidence="4">PH domain-containing protein</fullName>
    </submittedName>
</protein>
<feature type="transmembrane region" description="Helical" evidence="2">
    <location>
        <begin position="382"/>
        <end position="400"/>
    </location>
</feature>
<dbReference type="InterPro" id="IPR005182">
    <property type="entry name" value="YdbS-like_PH"/>
</dbReference>
<keyword evidence="2" id="KW-0812">Transmembrane</keyword>
<dbReference type="PANTHER" id="PTHR34473:SF3">
    <property type="entry name" value="TRANSMEMBRANE PROTEIN-RELATED"/>
    <property type="match status" value="1"/>
</dbReference>
<organism evidence="4 5">
    <name type="scientific">Haloarcula salinisoli</name>
    <dbReference type="NCBI Taxonomy" id="2487746"/>
    <lineage>
        <taxon>Archaea</taxon>
        <taxon>Methanobacteriati</taxon>
        <taxon>Methanobacteriota</taxon>
        <taxon>Stenosarchaea group</taxon>
        <taxon>Halobacteria</taxon>
        <taxon>Halobacteriales</taxon>
        <taxon>Haloarculaceae</taxon>
        <taxon>Haloarcula</taxon>
    </lineage>
</organism>
<keyword evidence="5" id="KW-1185">Reference proteome</keyword>
<feature type="region of interest" description="Disordered" evidence="1">
    <location>
        <begin position="139"/>
        <end position="182"/>
    </location>
</feature>
<dbReference type="InterPro" id="IPR014529">
    <property type="entry name" value="UCP026631"/>
</dbReference>
<dbReference type="EMBL" id="RKLQ01000001">
    <property type="protein sequence ID" value="MBX0303426.1"/>
    <property type="molecule type" value="Genomic_DNA"/>
</dbReference>
<keyword evidence="2" id="KW-1133">Transmembrane helix</keyword>
<evidence type="ECO:0000256" key="1">
    <source>
        <dbReference type="SAM" id="MobiDB-lite"/>
    </source>
</evidence>
<dbReference type="Proteomes" id="UP000783863">
    <property type="component" value="Unassembled WGS sequence"/>
</dbReference>
<dbReference type="Pfam" id="PF03703">
    <property type="entry name" value="bPH_2"/>
    <property type="match status" value="3"/>
</dbReference>
<keyword evidence="2" id="KW-0472">Membrane</keyword>
<evidence type="ECO:0000313" key="5">
    <source>
        <dbReference type="Proteomes" id="UP000783863"/>
    </source>
</evidence>
<feature type="compositionally biased region" description="Basic and acidic residues" evidence="1">
    <location>
        <begin position="170"/>
        <end position="182"/>
    </location>
</feature>
<feature type="transmembrane region" description="Helical" evidence="2">
    <location>
        <begin position="208"/>
        <end position="231"/>
    </location>
</feature>
<feature type="transmembrane region" description="Helical" evidence="2">
    <location>
        <begin position="406"/>
        <end position="424"/>
    </location>
</feature>
<feature type="transmembrane region" description="Helical" evidence="2">
    <location>
        <begin position="44"/>
        <end position="62"/>
    </location>
</feature>
<proteinExistence type="predicted"/>
<dbReference type="AlphaFoldDB" id="A0A8J7YKE3"/>
<accession>A0A8J7YKE3</accession>
<comment type="caution">
    <text evidence="4">The sequence shown here is derived from an EMBL/GenBank/DDBJ whole genome shotgun (WGS) entry which is preliminary data.</text>
</comment>
<evidence type="ECO:0000313" key="4">
    <source>
        <dbReference type="EMBL" id="MBX0303426.1"/>
    </source>
</evidence>
<dbReference type="PIRSF" id="PIRSF026631">
    <property type="entry name" value="UCP026631"/>
    <property type="match status" value="1"/>
</dbReference>
<feature type="domain" description="YdbS-like PH" evidence="3">
    <location>
        <begin position="278"/>
        <end position="360"/>
    </location>
</feature>